<organism evidence="6 7">
    <name type="scientific">Ancylostoma duodenale</name>
    <dbReference type="NCBI Taxonomy" id="51022"/>
    <lineage>
        <taxon>Eukaryota</taxon>
        <taxon>Metazoa</taxon>
        <taxon>Ecdysozoa</taxon>
        <taxon>Nematoda</taxon>
        <taxon>Chromadorea</taxon>
        <taxon>Rhabditida</taxon>
        <taxon>Rhabditina</taxon>
        <taxon>Rhabditomorpha</taxon>
        <taxon>Strongyloidea</taxon>
        <taxon>Ancylostomatidae</taxon>
        <taxon>Ancylostomatinae</taxon>
        <taxon>Ancylostoma</taxon>
    </lineage>
</organism>
<dbReference type="OrthoDB" id="1068471at2759"/>
<dbReference type="EMBL" id="KN731244">
    <property type="protein sequence ID" value="KIH60144.1"/>
    <property type="molecule type" value="Genomic_DNA"/>
</dbReference>
<dbReference type="PROSITE" id="PS00678">
    <property type="entry name" value="WD_REPEATS_1"/>
    <property type="match status" value="1"/>
</dbReference>
<dbReference type="Pfam" id="PF00400">
    <property type="entry name" value="WD40"/>
    <property type="match status" value="5"/>
</dbReference>
<dbReference type="SMART" id="SM00320">
    <property type="entry name" value="WD40"/>
    <property type="match status" value="5"/>
</dbReference>
<dbReference type="InterPro" id="IPR001680">
    <property type="entry name" value="WD40_rpt"/>
</dbReference>
<evidence type="ECO:0000313" key="6">
    <source>
        <dbReference type="EMBL" id="KIH60144.1"/>
    </source>
</evidence>
<dbReference type="InterPro" id="IPR020472">
    <property type="entry name" value="WD40_PAC1"/>
</dbReference>
<dbReference type="GO" id="GO:0008380">
    <property type="term" value="P:RNA splicing"/>
    <property type="evidence" value="ECO:0007669"/>
    <property type="project" value="UniProtKB-KW"/>
</dbReference>
<dbReference type="PRINTS" id="PR00320">
    <property type="entry name" value="GPROTEINBRPT"/>
</dbReference>
<dbReference type="Proteomes" id="UP000054047">
    <property type="component" value="Unassembled WGS sequence"/>
</dbReference>
<keyword evidence="7" id="KW-1185">Reference proteome</keyword>
<reference evidence="6 7" key="1">
    <citation type="submission" date="2013-12" db="EMBL/GenBank/DDBJ databases">
        <title>Draft genome of the parsitic nematode Ancylostoma duodenale.</title>
        <authorList>
            <person name="Mitreva M."/>
        </authorList>
    </citation>
    <scope>NUCLEOTIDE SEQUENCE [LARGE SCALE GENOMIC DNA]</scope>
    <source>
        <strain evidence="6 7">Zhejiang</strain>
    </source>
</reference>
<dbReference type="InterPro" id="IPR052234">
    <property type="entry name" value="U5_snRNP_Component"/>
</dbReference>
<dbReference type="GO" id="GO:0071013">
    <property type="term" value="C:catalytic step 2 spliceosome"/>
    <property type="evidence" value="ECO:0007669"/>
    <property type="project" value="TreeGrafter"/>
</dbReference>
<dbReference type="GO" id="GO:0006397">
    <property type="term" value="P:mRNA processing"/>
    <property type="evidence" value="ECO:0007669"/>
    <property type="project" value="UniProtKB-KW"/>
</dbReference>
<dbReference type="GO" id="GO:0003723">
    <property type="term" value="F:RNA binding"/>
    <property type="evidence" value="ECO:0007669"/>
    <property type="project" value="TreeGrafter"/>
</dbReference>
<dbReference type="PROSITE" id="PS50294">
    <property type="entry name" value="WD_REPEATS_REGION"/>
    <property type="match status" value="1"/>
</dbReference>
<sequence length="277" mass="31469">MLLTGHEEEIFAARFSTDGTCLATAGFDQKVSPRHYPGFITFVLMRSSQIFLWNVYGECENFSLLRGHTGAIMDVHFNTDSRYCCTDQMFLLFSYAVVVFNCCSLLVSAATDKTVRVWDMETGACRRKFKSHVDIVNACHPSRRGPQLVCSAGDDGLVKVHDVRLKDAVKTYENRFQQLAVTFNDTSDEIFVGSIDSDIYCWDMRRDDISYVMQGHKDIITGLSLSPNGNYLLSNSMDCSAKMWDVRPFAPQERCLKSFYGHQHNFEKASCRVFSLL</sequence>
<evidence type="ECO:0000256" key="5">
    <source>
        <dbReference type="PROSITE-ProRule" id="PRU00221"/>
    </source>
</evidence>
<dbReference type="InterPro" id="IPR015943">
    <property type="entry name" value="WD40/YVTN_repeat-like_dom_sf"/>
</dbReference>
<protein>
    <submittedName>
        <fullName evidence="6">WD domain, G-beta repeat protein</fullName>
    </submittedName>
</protein>
<evidence type="ECO:0000256" key="1">
    <source>
        <dbReference type="ARBA" id="ARBA00022574"/>
    </source>
</evidence>
<dbReference type="PANTHER" id="PTHR44006:SF1">
    <property type="entry name" value="U5 SMALL NUCLEAR RIBONUCLEOPROTEIN 40 KDA PROTEIN"/>
    <property type="match status" value="1"/>
</dbReference>
<gene>
    <name evidence="6" type="ORF">ANCDUO_09611</name>
</gene>
<keyword evidence="2" id="KW-0507">mRNA processing</keyword>
<evidence type="ECO:0000256" key="4">
    <source>
        <dbReference type="ARBA" id="ARBA00023187"/>
    </source>
</evidence>
<dbReference type="InterPro" id="IPR036322">
    <property type="entry name" value="WD40_repeat_dom_sf"/>
</dbReference>
<keyword evidence="3" id="KW-0677">Repeat</keyword>
<dbReference type="PANTHER" id="PTHR44006">
    <property type="entry name" value="U5 SMALL NUCLEAR RIBONUCLEOPROTEIN 40 KDA PROTEIN"/>
    <property type="match status" value="1"/>
</dbReference>
<feature type="repeat" description="WD" evidence="5">
    <location>
        <begin position="104"/>
        <end position="128"/>
    </location>
</feature>
<evidence type="ECO:0000313" key="7">
    <source>
        <dbReference type="Proteomes" id="UP000054047"/>
    </source>
</evidence>
<proteinExistence type="predicted"/>
<feature type="repeat" description="WD" evidence="5">
    <location>
        <begin position="213"/>
        <end position="247"/>
    </location>
</feature>
<dbReference type="SUPFAM" id="SSF50978">
    <property type="entry name" value="WD40 repeat-like"/>
    <property type="match status" value="1"/>
</dbReference>
<dbReference type="AlphaFoldDB" id="A0A0C2GMC4"/>
<dbReference type="InterPro" id="IPR019775">
    <property type="entry name" value="WD40_repeat_CS"/>
</dbReference>
<keyword evidence="4" id="KW-0508">mRNA splicing</keyword>
<keyword evidence="1 5" id="KW-0853">WD repeat</keyword>
<name>A0A0C2GMC4_9BILA</name>
<dbReference type="Gene3D" id="2.130.10.10">
    <property type="entry name" value="YVTN repeat-like/Quinoprotein amine dehydrogenase"/>
    <property type="match status" value="1"/>
</dbReference>
<evidence type="ECO:0000256" key="3">
    <source>
        <dbReference type="ARBA" id="ARBA00022737"/>
    </source>
</evidence>
<accession>A0A0C2GMC4</accession>
<dbReference type="PROSITE" id="PS50082">
    <property type="entry name" value="WD_REPEATS_2"/>
    <property type="match status" value="2"/>
</dbReference>
<evidence type="ECO:0000256" key="2">
    <source>
        <dbReference type="ARBA" id="ARBA00022664"/>
    </source>
</evidence>